<evidence type="ECO:0000313" key="2">
    <source>
        <dbReference type="EMBL" id="KYN03261.1"/>
    </source>
</evidence>
<dbReference type="AlphaFoldDB" id="A0A195CRC7"/>
<proteinExistence type="predicted"/>
<keyword evidence="3" id="KW-1185">Reference proteome</keyword>
<feature type="region of interest" description="Disordered" evidence="1">
    <location>
        <begin position="42"/>
        <end position="79"/>
    </location>
</feature>
<accession>A0A195CRC7</accession>
<dbReference type="EMBL" id="KQ977372">
    <property type="protein sequence ID" value="KYN03261.1"/>
    <property type="molecule type" value="Genomic_DNA"/>
</dbReference>
<sequence length="105" mass="11696">MTRKDLSTSRLALRRQGDLSATGYIPYVDRMRKLVDRRRADHEGIRDEKNSSMADECGGPSTLRVERRGSGTGQNYTGGGDCRLVCSVLDAPSHGMRRFWCSTAD</sequence>
<name>A0A195CRC7_9HYME</name>
<dbReference type="Proteomes" id="UP000078542">
    <property type="component" value="Unassembled WGS sequence"/>
</dbReference>
<evidence type="ECO:0000256" key="1">
    <source>
        <dbReference type="SAM" id="MobiDB-lite"/>
    </source>
</evidence>
<gene>
    <name evidence="2" type="ORF">ALC62_05924</name>
</gene>
<evidence type="ECO:0000313" key="3">
    <source>
        <dbReference type="Proteomes" id="UP000078542"/>
    </source>
</evidence>
<organism evidence="2 3">
    <name type="scientific">Cyphomyrmex costatus</name>
    <dbReference type="NCBI Taxonomy" id="456900"/>
    <lineage>
        <taxon>Eukaryota</taxon>
        <taxon>Metazoa</taxon>
        <taxon>Ecdysozoa</taxon>
        <taxon>Arthropoda</taxon>
        <taxon>Hexapoda</taxon>
        <taxon>Insecta</taxon>
        <taxon>Pterygota</taxon>
        <taxon>Neoptera</taxon>
        <taxon>Endopterygota</taxon>
        <taxon>Hymenoptera</taxon>
        <taxon>Apocrita</taxon>
        <taxon>Aculeata</taxon>
        <taxon>Formicoidea</taxon>
        <taxon>Formicidae</taxon>
        <taxon>Myrmicinae</taxon>
        <taxon>Cyphomyrmex</taxon>
    </lineage>
</organism>
<feature type="compositionally biased region" description="Gly residues" evidence="1">
    <location>
        <begin position="70"/>
        <end position="79"/>
    </location>
</feature>
<reference evidence="2 3" key="1">
    <citation type="submission" date="2016-03" db="EMBL/GenBank/DDBJ databases">
        <title>Cyphomyrmex costatus WGS genome.</title>
        <authorList>
            <person name="Nygaard S."/>
            <person name="Hu H."/>
            <person name="Boomsma J."/>
            <person name="Zhang G."/>
        </authorList>
    </citation>
    <scope>NUCLEOTIDE SEQUENCE [LARGE SCALE GENOMIC DNA]</scope>
    <source>
        <strain evidence="2">MS0001</strain>
        <tissue evidence="2">Whole body</tissue>
    </source>
</reference>
<protein>
    <submittedName>
        <fullName evidence="2">Uncharacterized protein</fullName>
    </submittedName>
</protein>